<dbReference type="EMBL" id="SSGD01000125">
    <property type="protein sequence ID" value="TXI52501.1"/>
    <property type="molecule type" value="Genomic_DNA"/>
</dbReference>
<evidence type="ECO:0000313" key="1">
    <source>
        <dbReference type="EMBL" id="TXI52501.1"/>
    </source>
</evidence>
<comment type="caution">
    <text evidence="1">The sequence shown here is derived from an EMBL/GenBank/DDBJ whole genome shotgun (WGS) entry which is preliminary data.</text>
</comment>
<dbReference type="AlphaFoldDB" id="A0A5C7XSW9"/>
<accession>A0A5C7XSW9</accession>
<gene>
    <name evidence="1" type="ORF">E6Q54_18165</name>
</gene>
<sequence length="188" mass="19915">MSTPVEQADTPVETHVRLAPVIPIEHAMRPRHTATTRVLLPECLTDLLHSVQLNGSIDAVLPPAITWADVMAWAATDSEPPIVIDGLTDPFAAAIADAGRDLACLGARPRLHLHIAFGPDLFTVAVRGLLADPVMTPSIADSITADLAAASPTGCRLDVTDRGTLHWQPSGLSAPVPLDGIAQRRRRG</sequence>
<protein>
    <submittedName>
        <fullName evidence="1">Uncharacterized protein</fullName>
    </submittedName>
</protein>
<proteinExistence type="predicted"/>
<reference evidence="1 2" key="1">
    <citation type="submission" date="2018-09" db="EMBL/GenBank/DDBJ databases">
        <title>Metagenome Assembled Genomes from an Advanced Water Purification Facility.</title>
        <authorList>
            <person name="Stamps B.W."/>
            <person name="Spear J.R."/>
        </authorList>
    </citation>
    <scope>NUCLEOTIDE SEQUENCE [LARGE SCALE GENOMIC DNA]</scope>
    <source>
        <strain evidence="1">Bin_29_2</strain>
    </source>
</reference>
<name>A0A5C7XSW9_9MYCO</name>
<evidence type="ECO:0000313" key="2">
    <source>
        <dbReference type="Proteomes" id="UP000321797"/>
    </source>
</evidence>
<dbReference type="RefSeq" id="WP_276762464.1">
    <property type="nucleotide sequence ID" value="NZ_SSGD01000125.1"/>
</dbReference>
<organism evidence="1 2">
    <name type="scientific">Mycolicibacter arupensis</name>
    <dbReference type="NCBI Taxonomy" id="342002"/>
    <lineage>
        <taxon>Bacteria</taxon>
        <taxon>Bacillati</taxon>
        <taxon>Actinomycetota</taxon>
        <taxon>Actinomycetes</taxon>
        <taxon>Mycobacteriales</taxon>
        <taxon>Mycobacteriaceae</taxon>
        <taxon>Mycolicibacter</taxon>
    </lineage>
</organism>
<dbReference type="Proteomes" id="UP000321797">
    <property type="component" value="Unassembled WGS sequence"/>
</dbReference>